<evidence type="ECO:0000313" key="1">
    <source>
        <dbReference type="EMBL" id="OMO69258.1"/>
    </source>
</evidence>
<sequence length="33" mass="3511">MAAAKPFKFALLFAGALISLSSAAWADQRATRE</sequence>
<protein>
    <submittedName>
        <fullName evidence="1">Uncharacterized protein</fullName>
    </submittedName>
</protein>
<dbReference type="EMBL" id="AWUE01020254">
    <property type="protein sequence ID" value="OMO69258.1"/>
    <property type="molecule type" value="Genomic_DNA"/>
</dbReference>
<dbReference type="Proteomes" id="UP000187203">
    <property type="component" value="Unassembled WGS sequence"/>
</dbReference>
<evidence type="ECO:0000313" key="2">
    <source>
        <dbReference type="Proteomes" id="UP000187203"/>
    </source>
</evidence>
<name>A0A1R3HG82_9ROSI</name>
<proteinExistence type="predicted"/>
<gene>
    <name evidence="1" type="ORF">COLO4_29181</name>
</gene>
<keyword evidence="2" id="KW-1185">Reference proteome</keyword>
<accession>A0A1R3HG82</accession>
<reference evidence="2" key="1">
    <citation type="submission" date="2013-09" db="EMBL/GenBank/DDBJ databases">
        <title>Corchorus olitorius genome sequencing.</title>
        <authorList>
            <person name="Alam M."/>
            <person name="Haque M.S."/>
            <person name="Islam M.S."/>
            <person name="Emdad E.M."/>
            <person name="Islam M.M."/>
            <person name="Ahmed B."/>
            <person name="Halim A."/>
            <person name="Hossen Q.M.M."/>
            <person name="Hossain M.Z."/>
            <person name="Ahmed R."/>
            <person name="Khan M.M."/>
            <person name="Islam R."/>
            <person name="Rashid M.M."/>
            <person name="Khan S.A."/>
            <person name="Rahman M.S."/>
            <person name="Alam M."/>
            <person name="Yahiya A.S."/>
            <person name="Khan M.S."/>
            <person name="Azam M.S."/>
            <person name="Haque T."/>
            <person name="Lashkar M.Z.H."/>
            <person name="Akhand A.I."/>
            <person name="Morshed G."/>
            <person name="Roy S."/>
            <person name="Uddin K.S."/>
            <person name="Rabeya T."/>
            <person name="Hossain A.S."/>
            <person name="Chowdhury A."/>
            <person name="Snigdha A.R."/>
            <person name="Mortoza M.S."/>
            <person name="Matin S.A."/>
            <person name="Hoque S.M.E."/>
            <person name="Islam M.K."/>
            <person name="Roy D.K."/>
            <person name="Haider R."/>
            <person name="Moosa M.M."/>
            <person name="Elias S.M."/>
            <person name="Hasan A.M."/>
            <person name="Jahan S."/>
            <person name="Shafiuddin M."/>
            <person name="Mahmood N."/>
            <person name="Shommy N.S."/>
        </authorList>
    </citation>
    <scope>NUCLEOTIDE SEQUENCE [LARGE SCALE GENOMIC DNA]</scope>
    <source>
        <strain evidence="2">cv. O-4</strain>
    </source>
</reference>
<organism evidence="1 2">
    <name type="scientific">Corchorus olitorius</name>
    <dbReference type="NCBI Taxonomy" id="93759"/>
    <lineage>
        <taxon>Eukaryota</taxon>
        <taxon>Viridiplantae</taxon>
        <taxon>Streptophyta</taxon>
        <taxon>Embryophyta</taxon>
        <taxon>Tracheophyta</taxon>
        <taxon>Spermatophyta</taxon>
        <taxon>Magnoliopsida</taxon>
        <taxon>eudicotyledons</taxon>
        <taxon>Gunneridae</taxon>
        <taxon>Pentapetalae</taxon>
        <taxon>rosids</taxon>
        <taxon>malvids</taxon>
        <taxon>Malvales</taxon>
        <taxon>Malvaceae</taxon>
        <taxon>Grewioideae</taxon>
        <taxon>Apeibeae</taxon>
        <taxon>Corchorus</taxon>
    </lineage>
</organism>
<dbReference type="AlphaFoldDB" id="A0A1R3HG82"/>
<comment type="caution">
    <text evidence="1">The sequence shown here is derived from an EMBL/GenBank/DDBJ whole genome shotgun (WGS) entry which is preliminary data.</text>
</comment>